<dbReference type="InterPro" id="IPR041078">
    <property type="entry name" value="Plavaka"/>
</dbReference>
<name>M5FP86_DACPD</name>
<gene>
    <name evidence="1" type="ORF">DACRYDRAFT_57499</name>
</gene>
<dbReference type="STRING" id="1858805.M5FP86"/>
<dbReference type="AlphaFoldDB" id="M5FP86"/>
<feature type="non-terminal residue" evidence="1">
    <location>
        <position position="1"/>
    </location>
</feature>
<dbReference type="GeneID" id="63690512"/>
<evidence type="ECO:0000313" key="1">
    <source>
        <dbReference type="EMBL" id="EJT98325.1"/>
    </source>
</evidence>
<dbReference type="RefSeq" id="XP_040625223.1">
    <property type="nucleotide sequence ID" value="XM_040775450.1"/>
</dbReference>
<dbReference type="EMBL" id="JH795873">
    <property type="protein sequence ID" value="EJT98325.1"/>
    <property type="molecule type" value="Genomic_DNA"/>
</dbReference>
<accession>M5FP86</accession>
<dbReference type="HOGENOM" id="CLU_170045_1_1_1"/>
<dbReference type="Proteomes" id="UP000030653">
    <property type="component" value="Unassembled WGS sequence"/>
</dbReference>
<proteinExistence type="predicted"/>
<sequence length="70" mass="8199">LSHMKSIIMHAAWRTLLNCEFVEAYQHGIPMLCADRHQCHVYFWIFTYCADYPEKMLIATICTLGEMPCT</sequence>
<dbReference type="OrthoDB" id="3208495at2759"/>
<keyword evidence="2" id="KW-1185">Reference proteome</keyword>
<evidence type="ECO:0000313" key="2">
    <source>
        <dbReference type="Proteomes" id="UP000030653"/>
    </source>
</evidence>
<organism evidence="1 2">
    <name type="scientific">Dacryopinax primogenitus (strain DJM 731)</name>
    <name type="common">Brown rot fungus</name>
    <dbReference type="NCBI Taxonomy" id="1858805"/>
    <lineage>
        <taxon>Eukaryota</taxon>
        <taxon>Fungi</taxon>
        <taxon>Dikarya</taxon>
        <taxon>Basidiomycota</taxon>
        <taxon>Agaricomycotina</taxon>
        <taxon>Dacrymycetes</taxon>
        <taxon>Dacrymycetales</taxon>
        <taxon>Dacrymycetaceae</taxon>
        <taxon>Dacryopinax</taxon>
    </lineage>
</organism>
<protein>
    <submittedName>
        <fullName evidence="1">Uncharacterized protein</fullName>
    </submittedName>
</protein>
<dbReference type="Pfam" id="PF18759">
    <property type="entry name" value="Plavaka"/>
    <property type="match status" value="1"/>
</dbReference>
<reference evidence="1 2" key="1">
    <citation type="journal article" date="2012" name="Science">
        <title>The Paleozoic origin of enzymatic lignin decomposition reconstructed from 31 fungal genomes.</title>
        <authorList>
            <person name="Floudas D."/>
            <person name="Binder M."/>
            <person name="Riley R."/>
            <person name="Barry K."/>
            <person name="Blanchette R.A."/>
            <person name="Henrissat B."/>
            <person name="Martinez A.T."/>
            <person name="Otillar R."/>
            <person name="Spatafora J.W."/>
            <person name="Yadav J.S."/>
            <person name="Aerts A."/>
            <person name="Benoit I."/>
            <person name="Boyd A."/>
            <person name="Carlson A."/>
            <person name="Copeland A."/>
            <person name="Coutinho P.M."/>
            <person name="de Vries R.P."/>
            <person name="Ferreira P."/>
            <person name="Findley K."/>
            <person name="Foster B."/>
            <person name="Gaskell J."/>
            <person name="Glotzer D."/>
            <person name="Gorecki P."/>
            <person name="Heitman J."/>
            <person name="Hesse C."/>
            <person name="Hori C."/>
            <person name="Igarashi K."/>
            <person name="Jurgens J.A."/>
            <person name="Kallen N."/>
            <person name="Kersten P."/>
            <person name="Kohler A."/>
            <person name="Kuees U."/>
            <person name="Kumar T.K.A."/>
            <person name="Kuo A."/>
            <person name="LaButti K."/>
            <person name="Larrondo L.F."/>
            <person name="Lindquist E."/>
            <person name="Ling A."/>
            <person name="Lombard V."/>
            <person name="Lucas S."/>
            <person name="Lundell T."/>
            <person name="Martin R."/>
            <person name="McLaughlin D.J."/>
            <person name="Morgenstern I."/>
            <person name="Morin E."/>
            <person name="Murat C."/>
            <person name="Nagy L.G."/>
            <person name="Nolan M."/>
            <person name="Ohm R.A."/>
            <person name="Patyshakuliyeva A."/>
            <person name="Rokas A."/>
            <person name="Ruiz-Duenas F.J."/>
            <person name="Sabat G."/>
            <person name="Salamov A."/>
            <person name="Samejima M."/>
            <person name="Schmutz J."/>
            <person name="Slot J.C."/>
            <person name="St John F."/>
            <person name="Stenlid J."/>
            <person name="Sun H."/>
            <person name="Sun S."/>
            <person name="Syed K."/>
            <person name="Tsang A."/>
            <person name="Wiebenga A."/>
            <person name="Young D."/>
            <person name="Pisabarro A."/>
            <person name="Eastwood D.C."/>
            <person name="Martin F."/>
            <person name="Cullen D."/>
            <person name="Grigoriev I.V."/>
            <person name="Hibbett D.S."/>
        </authorList>
    </citation>
    <scope>NUCLEOTIDE SEQUENCE [LARGE SCALE GENOMIC DNA]</scope>
    <source>
        <strain evidence="1 2">DJM-731 SS1</strain>
    </source>
</reference>